<gene>
    <name evidence="3" type="ORF">K0O23_00070</name>
</gene>
<dbReference type="Gene3D" id="3.40.710.10">
    <property type="entry name" value="DD-peptidase/beta-lactamase superfamily"/>
    <property type="match status" value="1"/>
</dbReference>
<dbReference type="Proteomes" id="UP000813018">
    <property type="component" value="Unassembled WGS sequence"/>
</dbReference>
<feature type="transmembrane region" description="Helical" evidence="1">
    <location>
        <begin position="550"/>
        <end position="574"/>
    </location>
</feature>
<dbReference type="InterPro" id="IPR001466">
    <property type="entry name" value="Beta-lactam-related"/>
</dbReference>
<dbReference type="SUPFAM" id="SSF56601">
    <property type="entry name" value="beta-lactamase/transpeptidase-like"/>
    <property type="match status" value="1"/>
</dbReference>
<organism evidence="3 4">
    <name type="scientific">Pontibacter aydingkolensis</name>
    <dbReference type="NCBI Taxonomy" id="1911536"/>
    <lineage>
        <taxon>Bacteria</taxon>
        <taxon>Pseudomonadati</taxon>
        <taxon>Bacteroidota</taxon>
        <taxon>Cytophagia</taxon>
        <taxon>Cytophagales</taxon>
        <taxon>Hymenobacteraceae</taxon>
        <taxon>Pontibacter</taxon>
    </lineage>
</organism>
<dbReference type="Pfam" id="PF00144">
    <property type="entry name" value="Beta-lactamase"/>
    <property type="match status" value="1"/>
</dbReference>
<dbReference type="InterPro" id="IPR012338">
    <property type="entry name" value="Beta-lactam/transpept-like"/>
</dbReference>
<comment type="caution">
    <text evidence="3">The sequence shown here is derived from an EMBL/GenBank/DDBJ whole genome shotgun (WGS) entry which is preliminary data.</text>
</comment>
<feature type="domain" description="Beta-lactamase-related" evidence="2">
    <location>
        <begin position="34"/>
        <end position="360"/>
    </location>
</feature>
<sequence length="612" mass="67592">MINKYSKSRHIIVFALYILFIHTGVVQAEPRLKQAIHRALIDQKLTGAVWAIVTPDGSIYAACAGFKNNEAKTHFQVTDKVQVGSITKTVLAAGILRLATEGKLYLDAPVNNYLPGVPFDNPWQETRPVTVRHLLDHTSGLGDLRLWHLFSTSSTATTKLAEFYLKDPSVLVIQAKPGSQFSYSNIGYTLLGMVIEAVTKQPYEAYLDEHLLKPLGMHNSTFGFVSQTGKLADTSLAMGHLDKGLPYAAYPMYIRPAGQFTTTAHDMGLFLRFMMSDGIINGKSFIDKAFLSQLGKAYQTDASRLGLPLGYALGASYRDRHGVIGLTHGGNIVGYRAMMYMFPKEQKAFFIAHNMDSETADYHIFNKLLIEHLDIAAQSPPIAKESTADLADWNGYYVPAITKVVPFGLADYLSSFTKVEVTPQGASFSPFQKEPVILHYLGNHTFIAEGKSAPSHAFYKDADGQQFITTGLSTIRKTNGLYILLGWLSIAAGLAGIIFLLFSWLYKLITLRKESWRHPLVWHFIAVAIILSAMLFLLNQSFVSLGDKTSGSVLLATGTFLLPALTAVSTYKFLRSDLSTLVAKVDLLALVFVLQLTVVLFLNGLIPLMLWK</sequence>
<feature type="transmembrane region" description="Helical" evidence="1">
    <location>
        <begin position="586"/>
        <end position="611"/>
    </location>
</feature>
<feature type="transmembrane region" description="Helical" evidence="1">
    <location>
        <begin position="481"/>
        <end position="508"/>
    </location>
</feature>
<evidence type="ECO:0000256" key="1">
    <source>
        <dbReference type="SAM" id="Phobius"/>
    </source>
</evidence>
<keyword evidence="4" id="KW-1185">Reference proteome</keyword>
<proteinExistence type="predicted"/>
<evidence type="ECO:0000259" key="2">
    <source>
        <dbReference type="Pfam" id="PF00144"/>
    </source>
</evidence>
<accession>A0ABS7CNP2</accession>
<feature type="transmembrane region" description="Helical" evidence="1">
    <location>
        <begin position="520"/>
        <end position="538"/>
    </location>
</feature>
<keyword evidence="1" id="KW-1133">Transmembrane helix</keyword>
<dbReference type="RefSeq" id="WP_219875303.1">
    <property type="nucleotide sequence ID" value="NZ_JAHYXK010000001.1"/>
</dbReference>
<name>A0ABS7CNP2_9BACT</name>
<evidence type="ECO:0000313" key="3">
    <source>
        <dbReference type="EMBL" id="MBW7465448.1"/>
    </source>
</evidence>
<keyword evidence="1" id="KW-0812">Transmembrane</keyword>
<keyword evidence="1" id="KW-0472">Membrane</keyword>
<dbReference type="PANTHER" id="PTHR46825">
    <property type="entry name" value="D-ALANYL-D-ALANINE-CARBOXYPEPTIDASE/ENDOPEPTIDASE AMPH"/>
    <property type="match status" value="1"/>
</dbReference>
<protein>
    <submittedName>
        <fullName evidence="3">Beta-lactamase family protein</fullName>
    </submittedName>
</protein>
<reference evidence="3 4" key="1">
    <citation type="journal article" date="2016" name="Int. J. Syst. Evol. Microbiol.">
        <title>Pontibacter aydingkolensis sp. nov., isolated from soil of a salt lake.</title>
        <authorList>
            <person name="Osman G."/>
            <person name="Zhang T."/>
            <person name="Lou K."/>
            <person name="Gao Y."/>
            <person name="Chang W."/>
            <person name="Lin Q."/>
            <person name="Yang H.M."/>
            <person name="Huo X.D."/>
            <person name="Wang N."/>
        </authorList>
    </citation>
    <scope>NUCLEOTIDE SEQUENCE [LARGE SCALE GENOMIC DNA]</scope>
    <source>
        <strain evidence="3 4">KACC 19255</strain>
    </source>
</reference>
<dbReference type="PANTHER" id="PTHR46825:SF9">
    <property type="entry name" value="BETA-LACTAMASE-RELATED DOMAIN-CONTAINING PROTEIN"/>
    <property type="match status" value="1"/>
</dbReference>
<dbReference type="InterPro" id="IPR050491">
    <property type="entry name" value="AmpC-like"/>
</dbReference>
<dbReference type="EMBL" id="JAHYXK010000001">
    <property type="protein sequence ID" value="MBW7465448.1"/>
    <property type="molecule type" value="Genomic_DNA"/>
</dbReference>
<evidence type="ECO:0000313" key="4">
    <source>
        <dbReference type="Proteomes" id="UP000813018"/>
    </source>
</evidence>